<protein>
    <submittedName>
        <fullName evidence="1">Integrase</fullName>
    </submittedName>
</protein>
<proteinExistence type="predicted"/>
<dbReference type="PATRIC" id="fig|1165867.3.peg.2041"/>
<evidence type="ECO:0000313" key="1">
    <source>
        <dbReference type="EMBL" id="EID80062.1"/>
    </source>
</evidence>
<dbReference type="AlphaFoldDB" id="I0WUJ6"/>
<comment type="caution">
    <text evidence="1">The sequence shown here is derived from an EMBL/GenBank/DDBJ whole genome shotgun (WGS) entry which is preliminary data.</text>
</comment>
<organism evidence="1 2">
    <name type="scientific">Rhodococcus opacus RKJ300 = JCM 13270</name>
    <dbReference type="NCBI Taxonomy" id="1165867"/>
    <lineage>
        <taxon>Bacteria</taxon>
        <taxon>Bacillati</taxon>
        <taxon>Actinomycetota</taxon>
        <taxon>Actinomycetes</taxon>
        <taxon>Mycobacteriales</taxon>
        <taxon>Nocardiaceae</taxon>
        <taxon>Rhodococcus</taxon>
    </lineage>
</organism>
<dbReference type="Proteomes" id="UP000006447">
    <property type="component" value="Unassembled WGS sequence"/>
</dbReference>
<sequence length="51" mass="5661">MSLSPFVRLVRVPDRRRGEDFAAALATAVGDLPPIARRTLTWDQGSETARH</sequence>
<evidence type="ECO:0000313" key="2">
    <source>
        <dbReference type="Proteomes" id="UP000006447"/>
    </source>
</evidence>
<gene>
    <name evidence="1" type="ORF">W59_10074</name>
</gene>
<reference evidence="1 2" key="1">
    <citation type="journal article" date="2012" name="J. Bacteriol.">
        <title>Draft genome sequence of the nitrophenol-degrading actinomycete Rhodococcus imtechensis RKJ300.</title>
        <authorList>
            <person name="Vikram S."/>
            <person name="Kumar S."/>
            <person name="Subramanian S."/>
            <person name="Raghava G.P."/>
        </authorList>
    </citation>
    <scope>NUCLEOTIDE SEQUENCE [LARGE SCALE GENOMIC DNA]</scope>
    <source>
        <strain evidence="1 2">RKJ300</strain>
    </source>
</reference>
<dbReference type="EMBL" id="AJJH01000042">
    <property type="protein sequence ID" value="EID80062.1"/>
    <property type="molecule type" value="Genomic_DNA"/>
</dbReference>
<accession>I0WUJ6</accession>
<name>I0WUJ6_RHOOP</name>